<dbReference type="PANTHER" id="PTHR30250">
    <property type="entry name" value="PST FAMILY PREDICTED COLANIC ACID TRANSPORTER"/>
    <property type="match status" value="1"/>
</dbReference>
<sequence>MGRSLNFRRLGLGVAANAYDKLVIAGIQLLLVPVLALHWGIEVYGTWVLLSTIPSFLSASDLGFASAAGTRMTMLASRGETEEVVRVFQSAWVVVLASSAIVSIVALAAVWLLPAEFYPASTEFSLGEIRWTLSLLVVYGILCLQGSIFVAGFRCAGLFAVGAFCVANTVLFENLSVVALVVFGCGPVYAAVALLLSRCLALVVQNVVLRAKVPWLRIGFSEARRAEVRDLWGPAIALLAFPIGQASYLQGTALALGAATSAAIVPLFTATRTLSRVGLQLAQLLTHATMPEFSAAVARKDDKARVAMVGMVLITAFLIVVPFSIVLSVFGPEIVAAWTRGVIRPPQDLALVMAATVLLGGFWNPLASLIIATNRHASFAYPFLVFAVATIPLSYVASLWLGVTGAGLSILALDICMCVVTMRKGHTALFQVHELSQFFNGLKLKVGLKLNARRVKAGRHSNRM</sequence>
<evidence type="ECO:0000313" key="8">
    <source>
        <dbReference type="Proteomes" id="UP000289946"/>
    </source>
</evidence>
<dbReference type="Proteomes" id="UP000289946">
    <property type="component" value="Unassembled WGS sequence"/>
</dbReference>
<feature type="transmembrane region" description="Helical" evidence="6">
    <location>
        <begin position="379"/>
        <end position="397"/>
    </location>
</feature>
<name>A0ABY0DS67_9BRAD</name>
<evidence type="ECO:0000256" key="4">
    <source>
        <dbReference type="ARBA" id="ARBA00022989"/>
    </source>
</evidence>
<feature type="transmembrane region" description="Helical" evidence="6">
    <location>
        <begin position="403"/>
        <end position="422"/>
    </location>
</feature>
<feature type="transmembrane region" description="Helical" evidence="6">
    <location>
        <begin position="306"/>
        <end position="330"/>
    </location>
</feature>
<evidence type="ECO:0000256" key="2">
    <source>
        <dbReference type="ARBA" id="ARBA00022475"/>
    </source>
</evidence>
<evidence type="ECO:0000313" key="7">
    <source>
        <dbReference type="EMBL" id="RXG99151.1"/>
    </source>
</evidence>
<evidence type="ECO:0000256" key="6">
    <source>
        <dbReference type="SAM" id="Phobius"/>
    </source>
</evidence>
<keyword evidence="2" id="KW-1003">Cell membrane</keyword>
<feature type="transmembrane region" description="Helical" evidence="6">
    <location>
        <begin position="350"/>
        <end position="372"/>
    </location>
</feature>
<evidence type="ECO:0000256" key="5">
    <source>
        <dbReference type="ARBA" id="ARBA00023136"/>
    </source>
</evidence>
<protein>
    <submittedName>
        <fullName evidence="7">Lipopolysaccharide biosynthesis protein</fullName>
    </submittedName>
</protein>
<dbReference type="PANTHER" id="PTHR30250:SF26">
    <property type="entry name" value="PSMA PROTEIN"/>
    <property type="match status" value="1"/>
</dbReference>
<keyword evidence="8" id="KW-1185">Reference proteome</keyword>
<feature type="transmembrane region" description="Helical" evidence="6">
    <location>
        <begin position="133"/>
        <end position="151"/>
    </location>
</feature>
<evidence type="ECO:0000256" key="1">
    <source>
        <dbReference type="ARBA" id="ARBA00004651"/>
    </source>
</evidence>
<feature type="transmembrane region" description="Helical" evidence="6">
    <location>
        <begin position="91"/>
        <end position="113"/>
    </location>
</feature>
<comment type="subcellular location">
    <subcellularLocation>
        <location evidence="1">Cell membrane</location>
        <topology evidence="1">Multi-pass membrane protein</topology>
    </subcellularLocation>
</comment>
<reference evidence="7 8" key="1">
    <citation type="submission" date="2018-10" db="EMBL/GenBank/DDBJ databases">
        <title>Bradyrhizobium sp. nov., isolated from effective nodules of peanut in China.</title>
        <authorList>
            <person name="Li Y."/>
        </authorList>
    </citation>
    <scope>NUCLEOTIDE SEQUENCE [LARGE SCALE GENOMIC DNA]</scope>
    <source>
        <strain evidence="7 8">CCBAU 51781</strain>
    </source>
</reference>
<gene>
    <name evidence="7" type="ORF">EAS62_03540</name>
</gene>
<keyword evidence="4 6" id="KW-1133">Transmembrane helix</keyword>
<feature type="transmembrane region" description="Helical" evidence="6">
    <location>
        <begin position="47"/>
        <end position="70"/>
    </location>
</feature>
<accession>A0ABY0DS67</accession>
<evidence type="ECO:0000256" key="3">
    <source>
        <dbReference type="ARBA" id="ARBA00022692"/>
    </source>
</evidence>
<proteinExistence type="predicted"/>
<organism evidence="7 8">
    <name type="scientific">Bradyrhizobium zhanjiangense</name>
    <dbReference type="NCBI Taxonomy" id="1325107"/>
    <lineage>
        <taxon>Bacteria</taxon>
        <taxon>Pseudomonadati</taxon>
        <taxon>Pseudomonadota</taxon>
        <taxon>Alphaproteobacteria</taxon>
        <taxon>Hyphomicrobiales</taxon>
        <taxon>Nitrobacteraceae</taxon>
        <taxon>Bradyrhizobium</taxon>
    </lineage>
</organism>
<keyword evidence="3 6" id="KW-0812">Transmembrane</keyword>
<feature type="transmembrane region" description="Helical" evidence="6">
    <location>
        <begin position="21"/>
        <end position="41"/>
    </location>
</feature>
<keyword evidence="5 6" id="KW-0472">Membrane</keyword>
<dbReference type="InterPro" id="IPR050833">
    <property type="entry name" value="Poly_Biosynth_Transport"/>
</dbReference>
<dbReference type="EMBL" id="RDRA01000002">
    <property type="protein sequence ID" value="RXG99151.1"/>
    <property type="molecule type" value="Genomic_DNA"/>
</dbReference>
<feature type="transmembrane region" description="Helical" evidence="6">
    <location>
        <begin position="254"/>
        <end position="274"/>
    </location>
</feature>
<comment type="caution">
    <text evidence="7">The sequence shown here is derived from an EMBL/GenBank/DDBJ whole genome shotgun (WGS) entry which is preliminary data.</text>
</comment>